<feature type="compositionally biased region" description="Basic residues" evidence="1">
    <location>
        <begin position="15"/>
        <end position="26"/>
    </location>
</feature>
<protein>
    <submittedName>
        <fullName evidence="2">Uncharacterized protein</fullName>
    </submittedName>
</protein>
<name>A0A4C1XXI9_EUMVA</name>
<evidence type="ECO:0000313" key="3">
    <source>
        <dbReference type="Proteomes" id="UP000299102"/>
    </source>
</evidence>
<keyword evidence="3" id="KW-1185">Reference proteome</keyword>
<dbReference type="EMBL" id="BGZK01000995">
    <property type="protein sequence ID" value="GBP67890.1"/>
    <property type="molecule type" value="Genomic_DNA"/>
</dbReference>
<evidence type="ECO:0000313" key="2">
    <source>
        <dbReference type="EMBL" id="GBP67890.1"/>
    </source>
</evidence>
<reference evidence="2 3" key="1">
    <citation type="journal article" date="2019" name="Commun. Biol.">
        <title>The bagworm genome reveals a unique fibroin gene that provides high tensile strength.</title>
        <authorList>
            <person name="Kono N."/>
            <person name="Nakamura H."/>
            <person name="Ohtoshi R."/>
            <person name="Tomita M."/>
            <person name="Numata K."/>
            <person name="Arakawa K."/>
        </authorList>
    </citation>
    <scope>NUCLEOTIDE SEQUENCE [LARGE SCALE GENOMIC DNA]</scope>
</reference>
<evidence type="ECO:0000256" key="1">
    <source>
        <dbReference type="SAM" id="MobiDB-lite"/>
    </source>
</evidence>
<gene>
    <name evidence="2" type="ORF">EVAR_38358_1</name>
</gene>
<dbReference type="AlphaFoldDB" id="A0A4C1XXI9"/>
<accession>A0A4C1XXI9</accession>
<comment type="caution">
    <text evidence="2">The sequence shown here is derived from an EMBL/GenBank/DDBJ whole genome shotgun (WGS) entry which is preliminary data.</text>
</comment>
<dbReference type="Proteomes" id="UP000299102">
    <property type="component" value="Unassembled WGS sequence"/>
</dbReference>
<feature type="region of interest" description="Disordered" evidence="1">
    <location>
        <begin position="1"/>
        <end position="26"/>
    </location>
</feature>
<feature type="compositionally biased region" description="Basic and acidic residues" evidence="1">
    <location>
        <begin position="1"/>
        <end position="13"/>
    </location>
</feature>
<sequence>MFTRAEPRGETRPPTRAHSRPAAARRRKFRGPCIAQECTLLTDSRRCLRLCPLRSQVSALPTVLYDYNSLAIYESRRKVHRPAATAAVLLSRSHISKLKSVLVGRAGRQPSIGDGGELGRRKARRQSGPDFVTELATAIVSDFLPHAAAVESLRFEQFHDTSLNLVSMTWHLVLTLGARTASLRSPFLSLNQIVWGPPRA</sequence>
<proteinExistence type="predicted"/>
<organism evidence="2 3">
    <name type="scientific">Eumeta variegata</name>
    <name type="common">Bagworm moth</name>
    <name type="synonym">Eumeta japonica</name>
    <dbReference type="NCBI Taxonomy" id="151549"/>
    <lineage>
        <taxon>Eukaryota</taxon>
        <taxon>Metazoa</taxon>
        <taxon>Ecdysozoa</taxon>
        <taxon>Arthropoda</taxon>
        <taxon>Hexapoda</taxon>
        <taxon>Insecta</taxon>
        <taxon>Pterygota</taxon>
        <taxon>Neoptera</taxon>
        <taxon>Endopterygota</taxon>
        <taxon>Lepidoptera</taxon>
        <taxon>Glossata</taxon>
        <taxon>Ditrysia</taxon>
        <taxon>Tineoidea</taxon>
        <taxon>Psychidae</taxon>
        <taxon>Oiketicinae</taxon>
        <taxon>Eumeta</taxon>
    </lineage>
</organism>